<organism evidence="2 3">
    <name type="scientific">Lithospermum erythrorhizon</name>
    <name type="common">Purple gromwell</name>
    <name type="synonym">Lithospermum officinale var. erythrorhizon</name>
    <dbReference type="NCBI Taxonomy" id="34254"/>
    <lineage>
        <taxon>Eukaryota</taxon>
        <taxon>Viridiplantae</taxon>
        <taxon>Streptophyta</taxon>
        <taxon>Embryophyta</taxon>
        <taxon>Tracheophyta</taxon>
        <taxon>Spermatophyta</taxon>
        <taxon>Magnoliopsida</taxon>
        <taxon>eudicotyledons</taxon>
        <taxon>Gunneridae</taxon>
        <taxon>Pentapetalae</taxon>
        <taxon>asterids</taxon>
        <taxon>lamiids</taxon>
        <taxon>Boraginales</taxon>
        <taxon>Boraginaceae</taxon>
        <taxon>Boraginoideae</taxon>
        <taxon>Lithospermeae</taxon>
        <taxon>Lithospermum</taxon>
    </lineage>
</organism>
<proteinExistence type="predicted"/>
<comment type="caution">
    <text evidence="2">The sequence shown here is derived from an EMBL/GenBank/DDBJ whole genome shotgun (WGS) entry which is preliminary data.</text>
</comment>
<sequence>MLCSISTKKSNSKWLDRLRSSKGFTSQNQTDPQPHFSSSQPTSIKSTVESTEVHGSQRETPFLGDFIAKMFAFGPDTCDFPIKKAPRKMPNPRSYKNGDLDLRVLQRSDDCSRNVVEKKGVFVGGGKVVLEKKRFFEEGGEVVVGKKGFFDEEDEKMDWNLSGFSRTEVSVIDTSYKGWKFEKVLFRKKSVWRVRDRNSKVLNFENNSKTKMKMKTKKRKLSKDEVEVGVCKKKKKKTIDLGECSLAREGTRGEFAMQINDQTYINPMMLLSG</sequence>
<protein>
    <submittedName>
        <fullName evidence="2">Uncharacterized protein</fullName>
    </submittedName>
</protein>
<feature type="compositionally biased region" description="Polar residues" evidence="1">
    <location>
        <begin position="1"/>
        <end position="13"/>
    </location>
</feature>
<evidence type="ECO:0000313" key="2">
    <source>
        <dbReference type="EMBL" id="GAA0166185.1"/>
    </source>
</evidence>
<keyword evidence="3" id="KW-1185">Reference proteome</keyword>
<evidence type="ECO:0000256" key="1">
    <source>
        <dbReference type="SAM" id="MobiDB-lite"/>
    </source>
</evidence>
<dbReference type="PANTHER" id="PTHR37258:SF1">
    <property type="entry name" value="FANTOM PROTEIN"/>
    <property type="match status" value="1"/>
</dbReference>
<gene>
    <name evidence="2" type="ORF">LIER_40136</name>
</gene>
<feature type="region of interest" description="Disordered" evidence="1">
    <location>
        <begin position="1"/>
        <end position="56"/>
    </location>
</feature>
<evidence type="ECO:0000313" key="3">
    <source>
        <dbReference type="Proteomes" id="UP001454036"/>
    </source>
</evidence>
<reference evidence="2 3" key="1">
    <citation type="submission" date="2024-01" db="EMBL/GenBank/DDBJ databases">
        <title>The complete chloroplast genome sequence of Lithospermum erythrorhizon: insights into the phylogenetic relationship among Boraginaceae species and the maternal lineages of purple gromwells.</title>
        <authorList>
            <person name="Okada T."/>
            <person name="Watanabe K."/>
        </authorList>
    </citation>
    <scope>NUCLEOTIDE SEQUENCE [LARGE SCALE GENOMIC DNA]</scope>
</reference>
<dbReference type="AlphaFoldDB" id="A0AAV3QRL9"/>
<dbReference type="PANTHER" id="PTHR37258">
    <property type="entry name" value="FANTOM PROTEIN"/>
    <property type="match status" value="1"/>
</dbReference>
<dbReference type="Proteomes" id="UP001454036">
    <property type="component" value="Unassembled WGS sequence"/>
</dbReference>
<dbReference type="EMBL" id="BAABME010022609">
    <property type="protein sequence ID" value="GAA0166185.1"/>
    <property type="molecule type" value="Genomic_DNA"/>
</dbReference>
<name>A0AAV3QRL9_LITER</name>
<feature type="compositionally biased region" description="Polar residues" evidence="1">
    <location>
        <begin position="22"/>
        <end position="50"/>
    </location>
</feature>
<accession>A0AAV3QRL9</accession>